<protein>
    <submittedName>
        <fullName evidence="1">Uncharacterized protein</fullName>
    </submittedName>
</protein>
<accession>A0AB73BM64</accession>
<evidence type="ECO:0000313" key="1">
    <source>
        <dbReference type="EMBL" id="KAA1165486.1"/>
    </source>
</evidence>
<reference evidence="1 2" key="1">
    <citation type="submission" date="2019-01" db="EMBL/GenBank/DDBJ databases">
        <title>Genome sequences of marine Pseudoalteromonas species.</title>
        <authorList>
            <person name="Boraston A.B."/>
            <person name="Hehemann J.-H."/>
            <person name="Vickers C.J."/>
            <person name="Salama-Alber O."/>
            <person name="Abe K."/>
            <person name="Hettle A.J."/>
        </authorList>
    </citation>
    <scope>NUCLEOTIDE SEQUENCE [LARGE SCALE GENOMIC DNA]</scope>
    <source>
        <strain evidence="1 2">PS42</strain>
    </source>
</reference>
<gene>
    <name evidence="1" type="ORF">EU508_00705</name>
</gene>
<organism evidence="1 2">
    <name type="scientific">Pseudoalteromonas fuliginea</name>
    <dbReference type="NCBI Taxonomy" id="1872678"/>
    <lineage>
        <taxon>Bacteria</taxon>
        <taxon>Pseudomonadati</taxon>
        <taxon>Pseudomonadota</taxon>
        <taxon>Gammaproteobacteria</taxon>
        <taxon>Alteromonadales</taxon>
        <taxon>Pseudoalteromonadaceae</taxon>
        <taxon>Pseudoalteromonas</taxon>
    </lineage>
</organism>
<name>A0AB73BM64_9GAMM</name>
<dbReference type="AlphaFoldDB" id="A0AB73BM64"/>
<dbReference type="EMBL" id="SEUK01000031">
    <property type="protein sequence ID" value="KAA1165486.1"/>
    <property type="molecule type" value="Genomic_DNA"/>
</dbReference>
<proteinExistence type="predicted"/>
<dbReference type="Proteomes" id="UP000324162">
    <property type="component" value="Unassembled WGS sequence"/>
</dbReference>
<dbReference type="RefSeq" id="WP_149613313.1">
    <property type="nucleotide sequence ID" value="NZ_SEUK01000031.1"/>
</dbReference>
<comment type="caution">
    <text evidence="1">The sequence shown here is derived from an EMBL/GenBank/DDBJ whole genome shotgun (WGS) entry which is preliminary data.</text>
</comment>
<sequence length="320" mass="35250">MAQTPTVYRWDDPGAPQTGNCTYSELVNIIDKCLVTGYGDKSPLGWVKELNDPLTCSYKNLGSGHSVVFSSSTGLDDDKGVRVQSAYNIIDVDNLEKTGWKQAFKVFEDGNTSWVIVGTDRSFYCFFCYDGSYSMPNTHHQTGFFVGDLSNAIIGDSANFVAICSFISENSSPENITVSSAYGTNIMFLNYAEQHEFDGAKIYDVDGGAEFSLYVPHELPFRAESPIPTKNTIPSNTLTKIYLFHKEYSSGFDRDGIPIVESTISPAVRGSLPGLNSTLVGHPESMVWPATVNYGDNYLLLKAVNNAPNRLVLNIEVWDD</sequence>
<evidence type="ECO:0000313" key="2">
    <source>
        <dbReference type="Proteomes" id="UP000324162"/>
    </source>
</evidence>